<dbReference type="InterPro" id="IPR051628">
    <property type="entry name" value="LUBAC_E3_Ligases"/>
</dbReference>
<dbReference type="SUPFAM" id="SSF57850">
    <property type="entry name" value="RING/U-box"/>
    <property type="match status" value="2"/>
</dbReference>
<dbReference type="Gene3D" id="1.20.120.1750">
    <property type="match status" value="1"/>
</dbReference>
<proteinExistence type="predicted"/>
<dbReference type="Proteomes" id="UP001140502">
    <property type="component" value="Unassembled WGS sequence"/>
</dbReference>
<dbReference type="PROSITE" id="PS51873">
    <property type="entry name" value="TRIAD"/>
    <property type="match status" value="1"/>
</dbReference>
<dbReference type="InterPro" id="IPR027370">
    <property type="entry name" value="Znf-RING_euk"/>
</dbReference>
<reference evidence="11" key="1">
    <citation type="submission" date="2022-10" db="EMBL/GenBank/DDBJ databases">
        <title>Tapping the CABI collections for fungal endophytes: first genome assemblies for Collariella, Neodidymelliopsis, Ascochyta clinopodiicola, Didymella pomorum, Didymosphaeria variabile, Neocosmospora piperis and Neocucurbitaria cava.</title>
        <authorList>
            <person name="Hill R."/>
        </authorList>
    </citation>
    <scope>NUCLEOTIDE SEQUENCE</scope>
    <source>
        <strain evidence="11">IMI 366586</strain>
    </source>
</reference>
<feature type="domain" description="C3H1-type" evidence="9">
    <location>
        <begin position="23"/>
        <end position="50"/>
    </location>
</feature>
<dbReference type="Pfam" id="PF01485">
    <property type="entry name" value="IBR"/>
    <property type="match status" value="1"/>
</dbReference>
<dbReference type="InterPro" id="IPR002867">
    <property type="entry name" value="IBR_dom"/>
</dbReference>
<comment type="pathway">
    <text evidence="1">Protein modification; protein ubiquitination.</text>
</comment>
<dbReference type="Pfam" id="PF13445">
    <property type="entry name" value="zf-RING_UBOX"/>
    <property type="match status" value="1"/>
</dbReference>
<evidence type="ECO:0000313" key="11">
    <source>
        <dbReference type="EMBL" id="KAJ4318652.1"/>
    </source>
</evidence>
<evidence type="ECO:0000256" key="3">
    <source>
        <dbReference type="ARBA" id="ARBA00022723"/>
    </source>
</evidence>
<dbReference type="PANTHER" id="PTHR22770">
    <property type="entry name" value="UBIQUITIN CONJUGATING ENZYME 7 INTERACTING PROTEIN-RELATED"/>
    <property type="match status" value="1"/>
</dbReference>
<gene>
    <name evidence="11" type="ORF">N0V84_006740</name>
</gene>
<dbReference type="SUPFAM" id="SSF90229">
    <property type="entry name" value="CCCH zinc finger"/>
    <property type="match status" value="1"/>
</dbReference>
<evidence type="ECO:0000256" key="1">
    <source>
        <dbReference type="ARBA" id="ARBA00004906"/>
    </source>
</evidence>
<evidence type="ECO:0000256" key="2">
    <source>
        <dbReference type="ARBA" id="ARBA00022679"/>
    </source>
</evidence>
<accession>A0A9W8WBI6</accession>
<evidence type="ECO:0000256" key="7">
    <source>
        <dbReference type="ARBA" id="ARBA00022833"/>
    </source>
</evidence>
<keyword evidence="3 8" id="KW-0479">Metal-binding</keyword>
<evidence type="ECO:0000256" key="5">
    <source>
        <dbReference type="ARBA" id="ARBA00022771"/>
    </source>
</evidence>
<dbReference type="InterPro" id="IPR000571">
    <property type="entry name" value="Znf_CCCH"/>
</dbReference>
<feature type="domain" description="RING-type" evidence="10">
    <location>
        <begin position="577"/>
        <end position="790"/>
    </location>
</feature>
<dbReference type="GO" id="GO:0043130">
    <property type="term" value="F:ubiquitin binding"/>
    <property type="evidence" value="ECO:0007669"/>
    <property type="project" value="TreeGrafter"/>
</dbReference>
<evidence type="ECO:0000256" key="8">
    <source>
        <dbReference type="PROSITE-ProRule" id="PRU00723"/>
    </source>
</evidence>
<keyword evidence="4" id="KW-0677">Repeat</keyword>
<dbReference type="GO" id="GO:0004842">
    <property type="term" value="F:ubiquitin-protein transferase activity"/>
    <property type="evidence" value="ECO:0007669"/>
    <property type="project" value="TreeGrafter"/>
</dbReference>
<keyword evidence="12" id="KW-1185">Reference proteome</keyword>
<keyword evidence="5 8" id="KW-0863">Zinc-finger</keyword>
<evidence type="ECO:0000259" key="9">
    <source>
        <dbReference type="PROSITE" id="PS50103"/>
    </source>
</evidence>
<keyword evidence="7 8" id="KW-0862">Zinc</keyword>
<sequence length="790" mass="87334">MSALRVDALPFRPYQASKSITDSRSSVPCKFFLSGRCLKGAACPFSHDKKPTIQSPSIASTPRDTHHDRDEAEDFCRTIAGAFIRFEDGGRVSTISLPSDFSAVHLSGLSKGTSSRTVKLLLEKLGFDVPEKNIWIMSQGRVLGANIRAEDPDFSKKLCDLMSAGFTWETSRIQATPVAARMPSRQTIGRLDCKKVHISWHKSVRDVSLKYGQQDIAERVYRKFTAGTYTVLGTKVKAQAPYKNPTAIFRSRSPVSWMMRITDVPGSADKSDISQAISAHADKPREISLFDPTYSVDDERASAMVRSLLTRIGPIEYWETTLESTAKRVKATARFLDEKGARDAVSQLNGTALPFHEPGKLTVQMVYSVKFKVRSDIYAAILPRVSSHASAWKEKHVYFRAYPTSTTFKLEGESDTEVASAKSVLEGILSGVVAKDGQASLWDPSLKRNGHLWRLIKQQQQDLGVLVVRDKAKQVLRLFGSEKACNKAQGQLASLFRKEASLDHVIELDSEKRLWALKGGFQAIMDKLGAERARLDIVSSKMVIKGSLEDYDLALALANGQNLAGQTKTRRDSDRIGAEDCSVCWTEADSPVRVKCGHVYCQDCFENSCAALSTPGTDPVLLCHGDQGKCNKAISLDDLHAHLSSIAFEDLLERSFMSAVQSAPNKLRFCPTPDCGYIYRATKSAGTHTCSNCLQRTCSSCHEPHVEMTCAEYKDIKSGGYAAFEKLKKEVGIKDCPKCETPLEKISGCNHVTCAGCKAHMCWVCMMTFPSGELVYDHMGKMHGSHVDWR</sequence>
<name>A0A9W8WBI6_9HYPO</name>
<dbReference type="GO" id="GO:0000151">
    <property type="term" value="C:ubiquitin ligase complex"/>
    <property type="evidence" value="ECO:0007669"/>
    <property type="project" value="TreeGrafter"/>
</dbReference>
<dbReference type="EMBL" id="JAPEUR010000137">
    <property type="protein sequence ID" value="KAJ4318652.1"/>
    <property type="molecule type" value="Genomic_DNA"/>
</dbReference>
<dbReference type="Gene3D" id="4.10.1000.10">
    <property type="entry name" value="Zinc finger, CCCH-type"/>
    <property type="match status" value="1"/>
</dbReference>
<dbReference type="GO" id="GO:0097039">
    <property type="term" value="P:protein linear polyubiquitination"/>
    <property type="evidence" value="ECO:0007669"/>
    <property type="project" value="TreeGrafter"/>
</dbReference>
<keyword evidence="2" id="KW-0808">Transferase</keyword>
<dbReference type="AlphaFoldDB" id="A0A9W8WBI6"/>
<dbReference type="SMART" id="SM00647">
    <property type="entry name" value="IBR"/>
    <property type="match status" value="2"/>
</dbReference>
<dbReference type="OrthoDB" id="1431934at2759"/>
<evidence type="ECO:0000313" key="12">
    <source>
        <dbReference type="Proteomes" id="UP001140502"/>
    </source>
</evidence>
<evidence type="ECO:0000256" key="4">
    <source>
        <dbReference type="ARBA" id="ARBA00022737"/>
    </source>
</evidence>
<dbReference type="InterPro" id="IPR036855">
    <property type="entry name" value="Znf_CCCH_sf"/>
</dbReference>
<dbReference type="GO" id="GO:0043161">
    <property type="term" value="P:proteasome-mediated ubiquitin-dependent protein catabolic process"/>
    <property type="evidence" value="ECO:0007669"/>
    <property type="project" value="TreeGrafter"/>
</dbReference>
<dbReference type="GO" id="GO:0008270">
    <property type="term" value="F:zinc ion binding"/>
    <property type="evidence" value="ECO:0007669"/>
    <property type="project" value="UniProtKB-KW"/>
</dbReference>
<dbReference type="PANTHER" id="PTHR22770:SF13">
    <property type="entry name" value="RING-TYPE DOMAIN-CONTAINING PROTEIN"/>
    <property type="match status" value="1"/>
</dbReference>
<evidence type="ECO:0000259" key="10">
    <source>
        <dbReference type="PROSITE" id="PS51873"/>
    </source>
</evidence>
<organism evidence="11 12">
    <name type="scientific">Fusarium piperis</name>
    <dbReference type="NCBI Taxonomy" id="1435070"/>
    <lineage>
        <taxon>Eukaryota</taxon>
        <taxon>Fungi</taxon>
        <taxon>Dikarya</taxon>
        <taxon>Ascomycota</taxon>
        <taxon>Pezizomycotina</taxon>
        <taxon>Sordariomycetes</taxon>
        <taxon>Hypocreomycetidae</taxon>
        <taxon>Hypocreales</taxon>
        <taxon>Nectriaceae</taxon>
        <taxon>Fusarium</taxon>
        <taxon>Fusarium solani species complex</taxon>
    </lineage>
</organism>
<dbReference type="CDD" id="cd20335">
    <property type="entry name" value="BRcat_RBR"/>
    <property type="match status" value="1"/>
</dbReference>
<dbReference type="PROSITE" id="PS50103">
    <property type="entry name" value="ZF_C3H1"/>
    <property type="match status" value="1"/>
</dbReference>
<protein>
    <recommendedName>
        <fullName evidence="13">Ariadne ring protein</fullName>
    </recommendedName>
</protein>
<dbReference type="InterPro" id="IPR013083">
    <property type="entry name" value="Znf_RING/FYVE/PHD"/>
</dbReference>
<dbReference type="Pfam" id="PF22191">
    <property type="entry name" value="IBR_1"/>
    <property type="match status" value="1"/>
</dbReference>
<keyword evidence="6" id="KW-0833">Ubl conjugation pathway</keyword>
<dbReference type="InterPro" id="IPR044066">
    <property type="entry name" value="TRIAD_supradom"/>
</dbReference>
<evidence type="ECO:0000256" key="6">
    <source>
        <dbReference type="ARBA" id="ARBA00022786"/>
    </source>
</evidence>
<dbReference type="SMART" id="SM00356">
    <property type="entry name" value="ZnF_C3H1"/>
    <property type="match status" value="1"/>
</dbReference>
<evidence type="ECO:0008006" key="13">
    <source>
        <dbReference type="Google" id="ProtNLM"/>
    </source>
</evidence>
<dbReference type="Gene3D" id="3.30.40.10">
    <property type="entry name" value="Zinc/RING finger domain, C3HC4 (zinc finger)"/>
    <property type="match status" value="1"/>
</dbReference>
<feature type="zinc finger region" description="C3H1-type" evidence="8">
    <location>
        <begin position="23"/>
        <end position="50"/>
    </location>
</feature>
<comment type="caution">
    <text evidence="11">The sequence shown here is derived from an EMBL/GenBank/DDBJ whole genome shotgun (WGS) entry which is preliminary data.</text>
</comment>
<dbReference type="CDD" id="cd22585">
    <property type="entry name" value="Rcat_RBR_DEAH12-like"/>
    <property type="match status" value="1"/>
</dbReference>